<feature type="region of interest" description="Disordered" evidence="1">
    <location>
        <begin position="309"/>
        <end position="333"/>
    </location>
</feature>
<evidence type="ECO:0000313" key="3">
    <source>
        <dbReference type="WBParaSite" id="SPAL_0001581100.1"/>
    </source>
</evidence>
<evidence type="ECO:0000256" key="1">
    <source>
        <dbReference type="SAM" id="MobiDB-lite"/>
    </source>
</evidence>
<organism evidence="2 3">
    <name type="scientific">Strongyloides papillosus</name>
    <name type="common">Intestinal threadworm</name>
    <dbReference type="NCBI Taxonomy" id="174720"/>
    <lineage>
        <taxon>Eukaryota</taxon>
        <taxon>Metazoa</taxon>
        <taxon>Ecdysozoa</taxon>
        <taxon>Nematoda</taxon>
        <taxon>Chromadorea</taxon>
        <taxon>Rhabditida</taxon>
        <taxon>Tylenchina</taxon>
        <taxon>Panagrolaimomorpha</taxon>
        <taxon>Strongyloidoidea</taxon>
        <taxon>Strongyloididae</taxon>
        <taxon>Strongyloides</taxon>
    </lineage>
</organism>
<proteinExistence type="predicted"/>
<feature type="compositionally biased region" description="Low complexity" evidence="1">
    <location>
        <begin position="316"/>
        <end position="325"/>
    </location>
</feature>
<name>A0A0N5CD65_STREA</name>
<accession>A0A0N5CD65</accession>
<feature type="region of interest" description="Disordered" evidence="1">
    <location>
        <begin position="155"/>
        <end position="174"/>
    </location>
</feature>
<dbReference type="AlphaFoldDB" id="A0A0N5CD65"/>
<dbReference type="Proteomes" id="UP000046392">
    <property type="component" value="Unplaced"/>
</dbReference>
<keyword evidence="2" id="KW-1185">Reference proteome</keyword>
<feature type="region of interest" description="Disordered" evidence="1">
    <location>
        <begin position="264"/>
        <end position="287"/>
    </location>
</feature>
<evidence type="ECO:0000313" key="2">
    <source>
        <dbReference type="Proteomes" id="UP000046392"/>
    </source>
</evidence>
<protein>
    <submittedName>
        <fullName evidence="3">H15 domain-containing protein</fullName>
    </submittedName>
</protein>
<dbReference type="WBParaSite" id="SPAL_0001581100.1">
    <property type="protein sequence ID" value="SPAL_0001581100.1"/>
    <property type="gene ID" value="SPAL_0001581100"/>
</dbReference>
<feature type="compositionally biased region" description="Basic and acidic residues" evidence="1">
    <location>
        <begin position="216"/>
        <end position="226"/>
    </location>
</feature>
<reference evidence="3" key="1">
    <citation type="submission" date="2017-02" db="UniProtKB">
        <authorList>
            <consortium name="WormBaseParasite"/>
        </authorList>
    </citation>
    <scope>IDENTIFICATION</scope>
</reference>
<sequence length="430" mass="49083">MTTSASVYSPENVVGYVKSALLGKDKVDLGLIISRVKETYNLNLVDYAYNQRYGNDKSIKTVAKYIESIEGAKVNEIKGRVPTYLVSINLSGHSLKAAQFCRQTKVKKRKNDNKNPVASRNTYEKPMYLSTKNEEKVLQNRSNVNQAKSLLKVQPSREGLKSKANVLKTDEPKKSKVKKKYIFPTCESTPDIFSRISFPNENSYHKFDNSPVVKKRNIEQPSRESTRGNPPQKPKPKRVFQRTFGSYEYPKYKERRDEISSGLGYSYDNASHNDQSSNNVPWNNIDQSTSSNFSSQYLSKKQNLSSQCFSEKESSSRNSENSTSNRLCQSNSSYTKRNTCPEDTVFYRALETRGLINNENHNSCGNDQSPNLPVKDEKEIKDTDADTDTLFTHDDSELKEVLFLEDYTNKYYGTYEMESLLICFAKLSIC</sequence>
<feature type="compositionally biased region" description="Polar residues" evidence="1">
    <location>
        <begin position="268"/>
        <end position="287"/>
    </location>
</feature>
<feature type="region of interest" description="Disordered" evidence="1">
    <location>
        <begin position="197"/>
        <end position="247"/>
    </location>
</feature>